<dbReference type="NCBIfam" id="TIGR04183">
    <property type="entry name" value="Por_Secre_tail"/>
    <property type="match status" value="1"/>
</dbReference>
<feature type="chain" id="PRO_5046225761" description="Secretion system C-terminal sorting domain-containing protein" evidence="1">
    <location>
        <begin position="22"/>
        <end position="109"/>
    </location>
</feature>
<keyword evidence="1" id="KW-0732">Signal</keyword>
<dbReference type="Proteomes" id="UP000765802">
    <property type="component" value="Unassembled WGS sequence"/>
</dbReference>
<sequence length="109" mass="12760">MKVFYTLSILLFISFRGLAQSAPQESDIPVIRFYPNPAVTQITFDFVRSADRNYTFQVYNFLGKKVFEQKSINPRTTIDLSQYFRGIYIFQLRDKTGRIVQSGRFQVAK</sequence>
<evidence type="ECO:0000259" key="2">
    <source>
        <dbReference type="Pfam" id="PF18962"/>
    </source>
</evidence>
<evidence type="ECO:0000313" key="4">
    <source>
        <dbReference type="Proteomes" id="UP000765802"/>
    </source>
</evidence>
<protein>
    <recommendedName>
        <fullName evidence="2">Secretion system C-terminal sorting domain-containing protein</fullName>
    </recommendedName>
</protein>
<organism evidence="3 4">
    <name type="scientific">Flavihumibacter stibioxidans</name>
    <dbReference type="NCBI Taxonomy" id="1834163"/>
    <lineage>
        <taxon>Bacteria</taxon>
        <taxon>Pseudomonadati</taxon>
        <taxon>Bacteroidota</taxon>
        <taxon>Chitinophagia</taxon>
        <taxon>Chitinophagales</taxon>
        <taxon>Chitinophagaceae</taxon>
        <taxon>Flavihumibacter</taxon>
    </lineage>
</organism>
<feature type="domain" description="Secretion system C-terminal sorting" evidence="2">
    <location>
        <begin position="34"/>
        <end position="100"/>
    </location>
</feature>
<dbReference type="EMBL" id="MBUA01000001">
    <property type="protein sequence ID" value="MBC6490307.1"/>
    <property type="molecule type" value="Genomic_DNA"/>
</dbReference>
<name>A0ABR7M5Q4_9BACT</name>
<evidence type="ECO:0000313" key="3">
    <source>
        <dbReference type="EMBL" id="MBC6490307.1"/>
    </source>
</evidence>
<evidence type="ECO:0000256" key="1">
    <source>
        <dbReference type="SAM" id="SignalP"/>
    </source>
</evidence>
<accession>A0ABR7M5Q4</accession>
<keyword evidence="4" id="KW-1185">Reference proteome</keyword>
<feature type="signal peptide" evidence="1">
    <location>
        <begin position="1"/>
        <end position="21"/>
    </location>
</feature>
<dbReference type="RefSeq" id="WP_187255621.1">
    <property type="nucleotide sequence ID" value="NZ_JBHULF010000006.1"/>
</dbReference>
<comment type="caution">
    <text evidence="3">The sequence shown here is derived from an EMBL/GenBank/DDBJ whole genome shotgun (WGS) entry which is preliminary data.</text>
</comment>
<dbReference type="InterPro" id="IPR026444">
    <property type="entry name" value="Secre_tail"/>
</dbReference>
<reference evidence="3 4" key="1">
    <citation type="submission" date="2016-07" db="EMBL/GenBank/DDBJ databases">
        <title>Genome analysis of Flavihumibacter stibioxidans YS-17.</title>
        <authorList>
            <person name="Shi K."/>
            <person name="Han Y."/>
            <person name="Wang G."/>
        </authorList>
    </citation>
    <scope>NUCLEOTIDE SEQUENCE [LARGE SCALE GENOMIC DNA]</scope>
    <source>
        <strain evidence="3 4">YS-17</strain>
    </source>
</reference>
<gene>
    <name evidence="3" type="ORF">BC349_04990</name>
</gene>
<dbReference type="Pfam" id="PF18962">
    <property type="entry name" value="Por_Secre_tail"/>
    <property type="match status" value="1"/>
</dbReference>
<proteinExistence type="predicted"/>